<accession>A0AAW0B990</accession>
<evidence type="ECO:0000313" key="1">
    <source>
        <dbReference type="EMBL" id="KAK7022705.1"/>
    </source>
</evidence>
<evidence type="ECO:0008006" key="3">
    <source>
        <dbReference type="Google" id="ProtNLM"/>
    </source>
</evidence>
<evidence type="ECO:0000313" key="2">
    <source>
        <dbReference type="Proteomes" id="UP001383192"/>
    </source>
</evidence>
<sequence length="278" mass="32436">MPPEIMREIFLRCPHSKSTLSPTDTPWTLTRVNRSWRIIASKTSELWRTVHIDNAKATMSNITSLIPLAMERTNEQPIDVTFDFKPISDLAQRRDPLFRSRTRRGEWKKEEDIMEHAFRTLLINTKSRQWRSLVTYSTPSKSLTDVWDRRRYKRGGSETHPRENNIPHQSSYLRRHLLLDATMVAQTRINLPPTLEVLSLDSWQIPSSFNTQSLRVLVIHHLDYEAAGFVASEAVDLTSLSNLTLKSFPPMDRTILRILQRLRTSRNLFCRDTLEIIS</sequence>
<dbReference type="EMBL" id="JAYKXP010000152">
    <property type="protein sequence ID" value="KAK7022705.1"/>
    <property type="molecule type" value="Genomic_DNA"/>
</dbReference>
<organism evidence="1 2">
    <name type="scientific">Paramarasmius palmivorus</name>
    <dbReference type="NCBI Taxonomy" id="297713"/>
    <lineage>
        <taxon>Eukaryota</taxon>
        <taxon>Fungi</taxon>
        <taxon>Dikarya</taxon>
        <taxon>Basidiomycota</taxon>
        <taxon>Agaricomycotina</taxon>
        <taxon>Agaricomycetes</taxon>
        <taxon>Agaricomycetidae</taxon>
        <taxon>Agaricales</taxon>
        <taxon>Marasmiineae</taxon>
        <taxon>Marasmiaceae</taxon>
        <taxon>Paramarasmius</taxon>
    </lineage>
</organism>
<comment type="caution">
    <text evidence="1">The sequence shown here is derived from an EMBL/GenBank/DDBJ whole genome shotgun (WGS) entry which is preliminary data.</text>
</comment>
<name>A0AAW0B990_9AGAR</name>
<dbReference type="Proteomes" id="UP001383192">
    <property type="component" value="Unassembled WGS sequence"/>
</dbReference>
<reference evidence="1 2" key="1">
    <citation type="submission" date="2024-01" db="EMBL/GenBank/DDBJ databases">
        <title>A draft genome for a cacao thread blight-causing isolate of Paramarasmius palmivorus.</title>
        <authorList>
            <person name="Baruah I.K."/>
            <person name="Bukari Y."/>
            <person name="Amoako-Attah I."/>
            <person name="Meinhardt L.W."/>
            <person name="Bailey B.A."/>
            <person name="Cohen S.P."/>
        </authorList>
    </citation>
    <scope>NUCLEOTIDE SEQUENCE [LARGE SCALE GENOMIC DNA]</scope>
    <source>
        <strain evidence="1 2">GH-12</strain>
    </source>
</reference>
<proteinExistence type="predicted"/>
<gene>
    <name evidence="1" type="ORF">VNI00_017032</name>
</gene>
<protein>
    <recommendedName>
        <fullName evidence="3">F-box domain-containing protein</fullName>
    </recommendedName>
</protein>
<keyword evidence="2" id="KW-1185">Reference proteome</keyword>
<dbReference type="AlphaFoldDB" id="A0AAW0B990"/>